<dbReference type="Pfam" id="PF00536">
    <property type="entry name" value="SAM_1"/>
    <property type="match status" value="2"/>
</dbReference>
<dbReference type="InterPro" id="IPR037619">
    <property type="entry name" value="LIPB1/2_SAM_3rd"/>
</dbReference>
<dbReference type="AlphaFoldDB" id="A0A8C9XBI4"/>
<dbReference type="FunFam" id="1.10.150.50:FF:000007">
    <property type="entry name" value="Liprin-beta-1 isoform 1"/>
    <property type="match status" value="1"/>
</dbReference>
<evidence type="ECO:0000313" key="9">
    <source>
        <dbReference type="Proteomes" id="UP000694568"/>
    </source>
</evidence>
<dbReference type="InterPro" id="IPR058914">
    <property type="entry name" value="LIPB1/2_CC"/>
</dbReference>
<keyword evidence="4" id="KW-0175">Coiled coil</keyword>
<dbReference type="FunFam" id="1.10.150.50:FF:000005">
    <property type="entry name" value="Liprin-beta-1 isoform 1"/>
    <property type="match status" value="1"/>
</dbReference>
<dbReference type="GO" id="GO:0007528">
    <property type="term" value="P:neuromuscular junction development"/>
    <property type="evidence" value="ECO:0007669"/>
    <property type="project" value="TreeGrafter"/>
</dbReference>
<dbReference type="SMART" id="SM00454">
    <property type="entry name" value="SAM"/>
    <property type="match status" value="3"/>
</dbReference>
<dbReference type="SUPFAM" id="SSF47769">
    <property type="entry name" value="SAM/Pointed domain"/>
    <property type="match status" value="3"/>
</dbReference>
<feature type="domain" description="SAM" evidence="7">
    <location>
        <begin position="482"/>
        <end position="546"/>
    </location>
</feature>
<keyword evidence="9" id="KW-1185">Reference proteome</keyword>
<dbReference type="PANTHER" id="PTHR12587">
    <property type="entry name" value="LAR INTERACTING PROTEIN LIP -RELATED PROTEIN"/>
    <property type="match status" value="1"/>
</dbReference>
<dbReference type="PANTHER" id="PTHR12587:SF21">
    <property type="entry name" value="PPFIA-BINDING PROTEIN 1A"/>
    <property type="match status" value="1"/>
</dbReference>
<keyword evidence="3" id="KW-0677">Repeat</keyword>
<protein>
    <submittedName>
        <fullName evidence="8">PPFIA binding protein 1a</fullName>
    </submittedName>
</protein>
<proteinExistence type="inferred from homology"/>
<dbReference type="GeneTree" id="ENSGT01050000244951"/>
<evidence type="ECO:0000256" key="1">
    <source>
        <dbReference type="ARBA" id="ARBA00007547"/>
    </source>
</evidence>
<dbReference type="Proteomes" id="UP000694568">
    <property type="component" value="Unplaced"/>
</dbReference>
<dbReference type="CDD" id="cd09569">
    <property type="entry name" value="SAM_liprin-beta1_2_repeat3"/>
    <property type="match status" value="1"/>
</dbReference>
<dbReference type="Gene3D" id="1.10.150.50">
    <property type="entry name" value="Transcription Factor, Ets-1"/>
    <property type="match status" value="3"/>
</dbReference>
<evidence type="ECO:0000256" key="3">
    <source>
        <dbReference type="ARBA" id="ARBA00022737"/>
    </source>
</evidence>
<reference evidence="8" key="1">
    <citation type="submission" date="2025-08" db="UniProtKB">
        <authorList>
            <consortium name="Ensembl"/>
        </authorList>
    </citation>
    <scope>IDENTIFICATION</scope>
</reference>
<dbReference type="Pfam" id="PF07647">
    <property type="entry name" value="SAM_2"/>
    <property type="match status" value="1"/>
</dbReference>
<evidence type="ECO:0000313" key="8">
    <source>
        <dbReference type="Ensembl" id="ENSSLUP00000007551.1"/>
    </source>
</evidence>
<comment type="similarity">
    <text evidence="1">Belongs to the liprin family. Liprin-beta subfamily.</text>
</comment>
<evidence type="ECO:0000256" key="5">
    <source>
        <dbReference type="ARBA" id="ARBA00060046"/>
    </source>
</evidence>
<feature type="region of interest" description="Disordered" evidence="6">
    <location>
        <begin position="398"/>
        <end position="422"/>
    </location>
</feature>
<evidence type="ECO:0000256" key="2">
    <source>
        <dbReference type="ARBA" id="ARBA00022553"/>
    </source>
</evidence>
<dbReference type="GO" id="GO:0005829">
    <property type="term" value="C:cytosol"/>
    <property type="evidence" value="ECO:0007669"/>
    <property type="project" value="UniProtKB-ARBA"/>
</dbReference>
<keyword evidence="2" id="KW-0597">Phosphoprotein</keyword>
<dbReference type="InterPro" id="IPR013761">
    <property type="entry name" value="SAM/pointed_sf"/>
</dbReference>
<dbReference type="InterPro" id="IPR037618">
    <property type="entry name" value="LIPB1/2_SAM_2nd"/>
</dbReference>
<dbReference type="InterPro" id="IPR029515">
    <property type="entry name" value="Liprin"/>
</dbReference>
<evidence type="ECO:0000256" key="4">
    <source>
        <dbReference type="ARBA" id="ARBA00023054"/>
    </source>
</evidence>
<dbReference type="CDD" id="cd09566">
    <property type="entry name" value="SAM_liprin-beta1_2_repeat2"/>
    <property type="match status" value="1"/>
</dbReference>
<dbReference type="InterPro" id="IPR001660">
    <property type="entry name" value="SAM"/>
</dbReference>
<reference evidence="8" key="2">
    <citation type="submission" date="2025-09" db="UniProtKB">
        <authorList>
            <consortium name="Ensembl"/>
        </authorList>
    </citation>
    <scope>IDENTIFICATION</scope>
</reference>
<comment type="function">
    <text evidence="5">May regulate the disassembly of focal adhesions. Did not bind receptor-like tyrosine phosphatases type 2A.</text>
</comment>
<dbReference type="Ensembl" id="ENSSLUT00000007779.1">
    <property type="protein sequence ID" value="ENSSLUP00000007551.1"/>
    <property type="gene ID" value="ENSSLUG00000002793.1"/>
</dbReference>
<evidence type="ECO:0000256" key="6">
    <source>
        <dbReference type="SAM" id="MobiDB-lite"/>
    </source>
</evidence>
<accession>A0A8C9XBI4</accession>
<dbReference type="GO" id="GO:0048786">
    <property type="term" value="C:presynaptic active zone"/>
    <property type="evidence" value="ECO:0007669"/>
    <property type="project" value="TreeGrafter"/>
</dbReference>
<dbReference type="FunFam" id="1.10.150.50:FF:000017">
    <property type="entry name" value="Liprin-beta-1 isoform 1"/>
    <property type="match status" value="1"/>
</dbReference>
<feature type="domain" description="SAM" evidence="7">
    <location>
        <begin position="559"/>
        <end position="617"/>
    </location>
</feature>
<name>A0A8C9XBI4_SANLU</name>
<organism evidence="8 9">
    <name type="scientific">Sander lucioperca</name>
    <name type="common">Pike-perch</name>
    <name type="synonym">Perca lucioperca</name>
    <dbReference type="NCBI Taxonomy" id="283035"/>
    <lineage>
        <taxon>Eukaryota</taxon>
        <taxon>Metazoa</taxon>
        <taxon>Chordata</taxon>
        <taxon>Craniata</taxon>
        <taxon>Vertebrata</taxon>
        <taxon>Euteleostomi</taxon>
        <taxon>Actinopterygii</taxon>
        <taxon>Neopterygii</taxon>
        <taxon>Teleostei</taxon>
        <taxon>Neoteleostei</taxon>
        <taxon>Acanthomorphata</taxon>
        <taxon>Eupercaria</taxon>
        <taxon>Perciformes</taxon>
        <taxon>Percoidei</taxon>
        <taxon>Percidae</taxon>
        <taxon>Luciopercinae</taxon>
        <taxon>Sander</taxon>
    </lineage>
</organism>
<evidence type="ECO:0000259" key="7">
    <source>
        <dbReference type="PROSITE" id="PS50105"/>
    </source>
</evidence>
<dbReference type="CDD" id="cd09563">
    <property type="entry name" value="SAM_liprin-beta1_2_repeat1"/>
    <property type="match status" value="1"/>
</dbReference>
<sequence length="836" mass="94369">MMSDASDMLAAALEQMDGIIAGSKAMDYSNGLFDCQSPTSPFLGGLRVLHLLEDLRGVLELMDNEERDNLRCQIPDSTAEGLAEWLQGRLTNGHGSEAVYQERLSRLESDKECLILQVSVLTDQVEVQGEKIRDLDNCLDHHREKLNATEELLQQELLNRTTLETQKLELMTEVSSLKLKLTAHRDNEGLYQEVTDLRFRVTDIENERLQCEKKLKATKVSVLKVQLAETMKMALESLASANDVKVQCNVMQLGIRFDLLLFTVVTRTSCSSTGTKDKGAGGVTHKVSYTLLLLFIDLPYLHSCYHINIESTFWDLPNFTIALAIKSHTAHKNKTWNTSHTDYRSITTLANTTSDDSFGSKKARSSFGRGFFKLRGGKQTASSPNLAETERKGTEHLDLAGVPPQKSHDGAPLPSSPETKKKSKGFMKFFGRLKRSHSTSFNLDDAAEMEFRRGGVRATAGPRLGWSRETKHNAVDVPFSQWSKDEVCAWLHEQGLGLYVAQGQSWIKSGQTLLRASQHDLEKELCIKQPLHRKKLQLALQALGSEEDDLKGRLDSNWVTRWLDDIGLPQYKSHFDEARVDGRVLHYMTVEDLLSLKVGSVLHHLSIKRAIQVLRLNCYEPNCLRRRPSDENNMTPAEISQWTNHRVMEWLRSVDLAEYAPNLRGSGVHGGLMVLEPRFNVEALALLLNIPPNKTLLRRHLATHFHLLIGSEAQRLKQDCLENPDYTVLTATARVKPRRLSFGGFGTLRKKRQDDGEDYICPMNVEMPKSSSFHKGLQIYEEHLDHLEQMEDSEGTVRQIGAFSEEINNLTIMLKEDEFCHEISVDAAETDHNSSV</sequence>
<dbReference type="PROSITE" id="PS50105">
    <property type="entry name" value="SAM_DOMAIN"/>
    <property type="match status" value="2"/>
</dbReference>
<dbReference type="Pfam" id="PF26022">
    <property type="entry name" value="CC_Liprin_beta"/>
    <property type="match status" value="1"/>
</dbReference>
<dbReference type="InterPro" id="IPR037617">
    <property type="entry name" value="LIPB1/2_SAM_1"/>
</dbReference>